<dbReference type="EMBL" id="JAUCMV010000002">
    <property type="protein sequence ID" value="KAK0420831.1"/>
    <property type="molecule type" value="Genomic_DNA"/>
</dbReference>
<keyword evidence="3" id="KW-1185">Reference proteome</keyword>
<dbReference type="AlphaFoldDB" id="A0AA39IAG2"/>
<keyword evidence="1" id="KW-0812">Transmembrane</keyword>
<gene>
    <name evidence="2" type="ORF">QR680_014915</name>
</gene>
<dbReference type="Proteomes" id="UP001175271">
    <property type="component" value="Unassembled WGS sequence"/>
</dbReference>
<accession>A0AA39IAG2</accession>
<sequence>MPFVRIDFASHDCSAALQKTVNNLLARLQKPPRLICTFLGFRCDYTVPKKRILRSLALFHNFFLAALSVFLFSSLIAHFYLLRFTSFVFLLWWQKNGIAASFHQSLIRTTSGVGFVKHSKDISKIHSCSFIFGCLIAFLIVVRFGIALFTNLLHSELESPLLDYSLFPVTFRLSLLISSVFFTLSIPAANSILLSLTGIVIAEFQALASDFSEDVNTFQLAVTKHYISVHWKISRLWLLWLHRPVTILFSSQIVIHLLSLLLLAVSGVHRSEWPLEIAIAATLVTNSIVALVLIFIVAIRTRSHGTGLQYPMTALVASERALHDQTYSAVCVYNGFLQHSTFGVFFCDLVLVEKRFVFHSTLILVAATAFFLVYQKEIF</sequence>
<evidence type="ECO:0000313" key="2">
    <source>
        <dbReference type="EMBL" id="KAK0420831.1"/>
    </source>
</evidence>
<feature type="transmembrane region" description="Helical" evidence="1">
    <location>
        <begin position="58"/>
        <end position="81"/>
    </location>
</feature>
<feature type="transmembrane region" description="Helical" evidence="1">
    <location>
        <begin position="277"/>
        <end position="299"/>
    </location>
</feature>
<keyword evidence="1" id="KW-0472">Membrane</keyword>
<evidence type="ECO:0000256" key="1">
    <source>
        <dbReference type="SAM" id="Phobius"/>
    </source>
</evidence>
<feature type="transmembrane region" description="Helical" evidence="1">
    <location>
        <begin position="245"/>
        <end position="265"/>
    </location>
</feature>
<protein>
    <submittedName>
        <fullName evidence="2">Uncharacterized protein</fullName>
    </submittedName>
</protein>
<keyword evidence="1" id="KW-1133">Transmembrane helix</keyword>
<feature type="transmembrane region" description="Helical" evidence="1">
    <location>
        <begin position="356"/>
        <end position="374"/>
    </location>
</feature>
<comment type="caution">
    <text evidence="2">The sequence shown here is derived from an EMBL/GenBank/DDBJ whole genome shotgun (WGS) entry which is preliminary data.</text>
</comment>
<evidence type="ECO:0000313" key="3">
    <source>
        <dbReference type="Proteomes" id="UP001175271"/>
    </source>
</evidence>
<reference evidence="2" key="1">
    <citation type="submission" date="2023-06" db="EMBL/GenBank/DDBJ databases">
        <title>Genomic analysis of the entomopathogenic nematode Steinernema hermaphroditum.</title>
        <authorList>
            <person name="Schwarz E.M."/>
            <person name="Heppert J.K."/>
            <person name="Baniya A."/>
            <person name="Schwartz H.T."/>
            <person name="Tan C.-H."/>
            <person name="Antoshechkin I."/>
            <person name="Sternberg P.W."/>
            <person name="Goodrich-Blair H."/>
            <person name="Dillman A.R."/>
        </authorList>
    </citation>
    <scope>NUCLEOTIDE SEQUENCE</scope>
    <source>
        <strain evidence="2">PS9179</strain>
        <tissue evidence="2">Whole animal</tissue>
    </source>
</reference>
<name>A0AA39IAG2_9BILA</name>
<organism evidence="2 3">
    <name type="scientific">Steinernema hermaphroditum</name>
    <dbReference type="NCBI Taxonomy" id="289476"/>
    <lineage>
        <taxon>Eukaryota</taxon>
        <taxon>Metazoa</taxon>
        <taxon>Ecdysozoa</taxon>
        <taxon>Nematoda</taxon>
        <taxon>Chromadorea</taxon>
        <taxon>Rhabditida</taxon>
        <taxon>Tylenchina</taxon>
        <taxon>Panagrolaimomorpha</taxon>
        <taxon>Strongyloidoidea</taxon>
        <taxon>Steinernematidae</taxon>
        <taxon>Steinernema</taxon>
    </lineage>
</organism>
<feature type="transmembrane region" description="Helical" evidence="1">
    <location>
        <begin position="173"/>
        <end position="202"/>
    </location>
</feature>
<feature type="transmembrane region" description="Helical" evidence="1">
    <location>
        <begin position="128"/>
        <end position="153"/>
    </location>
</feature>
<proteinExistence type="predicted"/>